<evidence type="ECO:0000256" key="1">
    <source>
        <dbReference type="ARBA" id="ARBA00022729"/>
    </source>
</evidence>
<dbReference type="OrthoDB" id="6462569at2"/>
<name>A0A2C6DU87_9GAMM</name>
<dbReference type="InterPro" id="IPR011050">
    <property type="entry name" value="Pectin_lyase_fold/virulence"/>
</dbReference>
<keyword evidence="1" id="KW-0732">Signal</keyword>
<keyword evidence="4" id="KW-1185">Reference proteome</keyword>
<dbReference type="InterPro" id="IPR051551">
    <property type="entry name" value="Autotransporter_adhesion"/>
</dbReference>
<dbReference type="InterPro" id="IPR006315">
    <property type="entry name" value="OM_autotransptr_brl_dom"/>
</dbReference>
<dbReference type="GO" id="GO:0019867">
    <property type="term" value="C:outer membrane"/>
    <property type="evidence" value="ECO:0007669"/>
    <property type="project" value="InterPro"/>
</dbReference>
<dbReference type="NCBIfam" id="TIGR01414">
    <property type="entry name" value="autotrans_barl"/>
    <property type="match status" value="1"/>
</dbReference>
<evidence type="ECO:0000313" key="3">
    <source>
        <dbReference type="EMBL" id="PHI32273.1"/>
    </source>
</evidence>
<dbReference type="SUPFAM" id="SSF51126">
    <property type="entry name" value="Pectin lyase-like"/>
    <property type="match status" value="1"/>
</dbReference>
<dbReference type="Pfam" id="PF18883">
    <property type="entry name" value="AC_1"/>
    <property type="match status" value="1"/>
</dbReference>
<dbReference type="InterPro" id="IPR013425">
    <property type="entry name" value="Autotrns_rpt"/>
</dbReference>
<dbReference type="InterPro" id="IPR005546">
    <property type="entry name" value="Autotransporte_beta"/>
</dbReference>
<dbReference type="InterPro" id="IPR012332">
    <property type="entry name" value="Autotransporter_pectin_lyase_C"/>
</dbReference>
<dbReference type="PROSITE" id="PS51208">
    <property type="entry name" value="AUTOTRANSPORTER"/>
    <property type="match status" value="1"/>
</dbReference>
<dbReference type="EMBL" id="PDDX01000001">
    <property type="protein sequence ID" value="PHI32273.1"/>
    <property type="molecule type" value="Genomic_DNA"/>
</dbReference>
<dbReference type="Proteomes" id="UP000224974">
    <property type="component" value="Unassembled WGS sequence"/>
</dbReference>
<feature type="domain" description="Autotransporter" evidence="2">
    <location>
        <begin position="2208"/>
        <end position="2489"/>
    </location>
</feature>
<evidence type="ECO:0000313" key="4">
    <source>
        <dbReference type="Proteomes" id="UP000224974"/>
    </source>
</evidence>
<organism evidence="3 4">
    <name type="scientific">Budvicia aquatica</name>
    <dbReference type="NCBI Taxonomy" id="82979"/>
    <lineage>
        <taxon>Bacteria</taxon>
        <taxon>Pseudomonadati</taxon>
        <taxon>Pseudomonadota</taxon>
        <taxon>Gammaproteobacteria</taxon>
        <taxon>Enterobacterales</taxon>
        <taxon>Budviciaceae</taxon>
        <taxon>Budvicia</taxon>
    </lineage>
</organism>
<dbReference type="STRING" id="1111728.GCA_000427805_02222"/>
<dbReference type="InterPro" id="IPR043990">
    <property type="entry name" value="AC_1"/>
</dbReference>
<gene>
    <name evidence="3" type="ORF">CRN84_24620</name>
</gene>
<evidence type="ECO:0000259" key="2">
    <source>
        <dbReference type="PROSITE" id="PS51208"/>
    </source>
</evidence>
<sequence>MNRIFKVVKHQRTGNSVVASELAKGIKSSSNIAVVAAVSLFLSCPVSADTELIPLADSQYLETSYKPSTVVKLENGSIVELEEHSNNYKQEKKIDSGNIIGLNLNDNNNPSFDSAADYTLKYYTLDELQKLNTLENKILTIDKYVENKIETRDAQLSSIIDWTLPDIADLDSTGEISWQNEAGETDTLRVYDTSKIQKVTNTQLGAYVLQEQPYESPFYHLTLVRVSDGALNLSANDIIDWNINHIKESSLFIADATGGKQADINASSKLHVTFGESPALSLSSGEYAQKIQPSYKLAEYVLADKTLNDFEFNDIAYKTGEQIDIGDRQGLEEYNQLLIAAVKANRLSASRYQELFSLAVVNVTDNDPYYHVELNIKSLEDKSIGLTDAMKAGIGRRAIFEVTGDNATLTIEKGADIVAKTNADSGQYRAFNVYAHDGSSVTHHADTIVSDYRGQNAYVSEATYTNTGLLLLGKDNSRIYGDEVTGSAGKYTNQGKIAVEAFDLNNNDPSNSSGLRNIALTVSGNASAENGKDAVITIGENGIGKGQGTATGVHVAKGSFINNGDMVIGSDTNPLLGGVGDSTYSVETVSNGISAILNGLDDNAKYQIINNGTISIGKQANRSVGLNVQSLGQAAENTELTVRNSGDIIVNGSSSVGMRVSGANQAKGLFENTGNINVDGEGSIGLLALNKSYVIHSGNITAKNSNTILEGGKKALRTYGIRTDDAHVSIVKGTIKIEGNNTVGVFARVGGVVTLNGDGKVDFDSAAENQIGYWIAGRSGSDDEGSSRIDFGKDTVELEIENKNSTLFRVDQKATFDGAGSQDQPYYKFGVKGEGSQGFYIADNGTQLTTGNMELNVEADNATGLYVTSGAGSDGRVTLDKNTQINISGDNATIATVDGAYYDLDGNRLADKAPKAKLISNAKLSTSQTDGNISNGAIGYKLINGGILDHQGEIDFSQAASATGMYVNGGTLNNSDDAKIKVKGIGIDIYGKNSVVNNAGIIEANDGIAAIRLNRDASMTIKGETTASRVIGQGSADGVRAHAGSQLTLQNAKISVTGSGNGIHLLDVDTETNTGQTFKLSGSGDITVSGENSAGLRLAGEDENQNPTMASKDLDTSNAKGVTIHVTAKNGNGIKTNTSGSVKSGMNVNIESEEGQSALVVEGESQTIVQSGKLTSNSNNSSVVDLTKLKNAFAFTNSGEITSTKDKKAVDAENNDNVLTFNNSGTINGSALLGGGDNLIGLTGTTSHLKAKDGNNSVTISGQAKTELVELGGGANLFNLKGQSNTQEITAKNGNNSVTLTDSAVLDSLSLGKGRNTITMNGGTHLGDATTGNSLEGNTFILNNVQKAQSDTIFSTLAAGAGTNDALVLQGVNSHYVLKNGGNVNGFENLLIKEGTFELNRTDITLSTQNKDGITIEKAGRLLINQDNGYALNHQVQGAGMMETSTNGQAFSFNDSSANFAKDNFIGTLRLTNGTFDIAERNTLALAKALLDINANSVATVRANVGQQSFDRLTINGGTLVFKDNVIGSKKLNGDIKVNDLQLSNAKGTVQAMADGFDHLPTPDVDFKRPLLEQDEGDALVRLVDAVAASQYIGGLTLELTDKNGVPIDTTSQNTYQDLRQNGGVVAKATYGYGLQTSAGTVTRASASDGLYVAYRLTEIDLQGTQGNALVLSSAQGKSGKDSNLAAKITGQGDLAIDTDSEYITLSNNLNDYTGTTWVRKGKLRLEADNAIGQTQLLDMAARTAVEFTDSQGNGIQQTVGKMNSVASSALALGNGKLTLQQGGVSRGRISGSEVGELIVQNSVLTVDGENQAMHARVSIESPAQITMNNTAGLGNSNINVDGKLLIDGAKGQLVNELSQAGLVDVLRQSDVSLSGNNDSFSGVFTTDSDSTLRVATQNHLGTGSVVNVGTFVVTHDNSAQPWTLDNSVTGAGTLVKQGAGLLALTTQSAQYTGVTDIQSGTLRAGTNDETLTLNSRLVKVAQSAVFTGQGEIKGGVENAGTFIVGELDKETQTNSTAYLVNGDFANNGGQIRLASQNGTGSRLNVVGNFVANGGTIRLNTVLNRGHEETQTDRLVVAGDVKTGANGPTILSIKTVGGKGADTRKQPDAIEVVDVGGKSDNGAFKLGAPVSIGIYEYLLHKGYGDDSWYLDSYDTAVYPPKENDKPPVRNISPIIGSYLANQTAALGMFSMTLHDRLGEPSYADSLKGDDNASSVWLRIVGDRQRHNAADNMLRLKGNRYTTQLGGDILSWNDRMDSTTRIGVMGAFGRSDYTSRSRTTGSEAKGKIDRAYSLGMYGTWYQNQKDENNAYVDVWTQYSWFDNKVSMSGSESRYDSHLFSASVEAGYKVNAYQQSENKRWILTPQAQAIFNSYKSDDSFHDTGLNVKGERDNSVETRLGARLTYANQYEKDKSVQPFVEANWLHNNAKNQIDFNTLYTFKDDTPDNRYEVKVGVEGQMSANWAVWGHVAHQMGSNDYSGNRAVVGVKYQWK</sequence>
<reference evidence="4" key="1">
    <citation type="submission" date="2017-09" db="EMBL/GenBank/DDBJ databases">
        <title>FDA dAtabase for Regulatory Grade micrObial Sequences (FDA-ARGOS): Supporting development and validation of Infectious Disease Dx tests.</title>
        <authorList>
            <person name="Minogue T."/>
            <person name="Wolcott M."/>
            <person name="Wasieloski L."/>
            <person name="Aguilar W."/>
            <person name="Moore D."/>
            <person name="Tallon L."/>
            <person name="Sadzewicz L."/>
            <person name="Ott S."/>
            <person name="Zhao X."/>
            <person name="Nagaraj S."/>
            <person name="Vavikolanu K."/>
            <person name="Aluvathingal J."/>
            <person name="Nadendla S."/>
            <person name="Sichtig H."/>
        </authorList>
    </citation>
    <scope>NUCLEOTIDE SEQUENCE [LARGE SCALE GENOMIC DNA]</scope>
    <source>
        <strain evidence="4">FDAARGOS_387</strain>
    </source>
</reference>
<dbReference type="PANTHER" id="PTHR35037:SF3">
    <property type="entry name" value="C-TERMINAL REGION OF AIDA-LIKE PROTEIN"/>
    <property type="match status" value="1"/>
</dbReference>
<dbReference type="CDD" id="cd01344">
    <property type="entry name" value="PL2_Passenger_AT"/>
    <property type="match status" value="1"/>
</dbReference>
<dbReference type="SUPFAM" id="SSF103515">
    <property type="entry name" value="Autotransporter"/>
    <property type="match status" value="1"/>
</dbReference>
<dbReference type="Gene3D" id="2.40.128.130">
    <property type="entry name" value="Autotransporter beta-domain"/>
    <property type="match status" value="1"/>
</dbReference>
<dbReference type="Pfam" id="PF03797">
    <property type="entry name" value="Autotransporter"/>
    <property type="match status" value="1"/>
</dbReference>
<dbReference type="PANTHER" id="PTHR35037">
    <property type="entry name" value="C-TERMINAL REGION OF AIDA-LIKE PROTEIN"/>
    <property type="match status" value="1"/>
</dbReference>
<protein>
    <submittedName>
        <fullName evidence="3">Autotransporter outer membrane beta-barrel domain-containing protein</fullName>
    </submittedName>
</protein>
<dbReference type="SMART" id="SM00869">
    <property type="entry name" value="Autotransporter"/>
    <property type="match status" value="1"/>
</dbReference>
<comment type="caution">
    <text evidence="3">The sequence shown here is derived from an EMBL/GenBank/DDBJ whole genome shotgun (WGS) entry which is preliminary data.</text>
</comment>
<dbReference type="InterPro" id="IPR036709">
    <property type="entry name" value="Autotransporte_beta_dom_sf"/>
</dbReference>
<accession>A0A2C6DU87</accession>
<dbReference type="RefSeq" id="WP_029094934.1">
    <property type="nucleotide sequence ID" value="NZ_PDDX01000001.1"/>
</dbReference>
<dbReference type="NCBIfam" id="TIGR02601">
    <property type="entry name" value="autotrns_rpt"/>
    <property type="match status" value="1"/>
</dbReference>
<proteinExistence type="predicted"/>
<dbReference type="Gene3D" id="2.160.20.20">
    <property type="match status" value="2"/>
</dbReference>